<keyword evidence="3" id="KW-1185">Reference proteome</keyword>
<dbReference type="GO" id="GO:0005829">
    <property type="term" value="C:cytosol"/>
    <property type="evidence" value="ECO:0007669"/>
    <property type="project" value="TreeGrafter"/>
</dbReference>
<evidence type="ECO:0008006" key="4">
    <source>
        <dbReference type="Google" id="ProtNLM"/>
    </source>
</evidence>
<dbReference type="PANTHER" id="PTHR39597">
    <property type="entry name" value="UBA DOMAIN-CONTAINING PROTEIN RUP1"/>
    <property type="match status" value="1"/>
</dbReference>
<dbReference type="OrthoDB" id="4489171at2759"/>
<evidence type="ECO:0000313" key="3">
    <source>
        <dbReference type="Proteomes" id="UP000799437"/>
    </source>
</evidence>
<dbReference type="RefSeq" id="XP_033598266.1">
    <property type="nucleotide sequence ID" value="XM_033749971.1"/>
</dbReference>
<dbReference type="PANTHER" id="PTHR39597:SF1">
    <property type="entry name" value="UBA DOMAIN-CONTAINING PROTEIN RUP1"/>
    <property type="match status" value="1"/>
</dbReference>
<dbReference type="InterPro" id="IPR055335">
    <property type="entry name" value="Ucp6/RUP1"/>
</dbReference>
<dbReference type="SUPFAM" id="SSF46934">
    <property type="entry name" value="UBA-like"/>
    <property type="match status" value="1"/>
</dbReference>
<gene>
    <name evidence="2" type="ORF">EJ05DRAFT_78716</name>
</gene>
<dbReference type="Pfam" id="PF14555">
    <property type="entry name" value="UBA_4"/>
    <property type="match status" value="1"/>
</dbReference>
<dbReference type="InterPro" id="IPR009060">
    <property type="entry name" value="UBA-like_sf"/>
</dbReference>
<sequence>MSNIVEQDKIHDFIAITCATSQEALDHLQASNHDLERAVDMFYSGTLQQSVSRSGSLASHRARIDVYQQYKSTADVSGYDDTAFSSDRYGHSTQDGNIPAFQIDSVDDAGMGYTSTAPTRPPSRVSHRSVDSAMHMVPSSSGCGSTMGISGQESGVLGGNIAPYFGPPTKNHYDTNQWALTIAGPTVSEAIPDVEIKSRKREDDEPAFIKPLASGDYLPALFTILANIPMVRNALICPASVEQNYGHDANWWSGATIHNNGPTLVEEDSPRKAAADFIRETQRLVAFLDGTDRSYGSIDALVRLDAMQNPNNLFGTSVSESESLMAKFLVVWGSSVSLVAPDEAFPHLLYSRVVAPDIDQNVWCMNLQTSDEFPRSGVQTLYDILDEIVFGADEPGDQPGEEAFASISTAAETLVFKIEESISSTKGLSMDIPEHIYMDRYLESNLDATAHMRREMMSHKDQFRKLDQHVESLHSYHSSKSGKTHRPLDLLTAAMQAFRRPTDLEKEVYVEENKSSGQLEHLPISETEHLSITNQLQERHRRIEHRIEYLKARRSEMVEAFNDMSDLLKDLCEDPKRSPSALYHLRGVATQPTIVYVLCDTMDVNHAGQWWRLEFSHVNSPTSSIKKRKVNFGQVQAAIQEECRTALLVYASKNATEADLLPLPTALQEFVTHDNTLFEDERATMVTPSADWDDSARGLQTDVDWDYNTDRNWGATYNISSVNPSSITADRVSSSDTEMTEDMAAKSRSSEYMDKLLKQKMGEPGDKLEAFRTQYIEEDGSDVKRQRMSVDST</sequence>
<dbReference type="GO" id="GO:0005634">
    <property type="term" value="C:nucleus"/>
    <property type="evidence" value="ECO:0007669"/>
    <property type="project" value="TreeGrafter"/>
</dbReference>
<accession>A0A6A6VZY3</accession>
<evidence type="ECO:0000313" key="2">
    <source>
        <dbReference type="EMBL" id="KAF2755815.1"/>
    </source>
</evidence>
<feature type="compositionally biased region" description="Polar residues" evidence="1">
    <location>
        <begin position="728"/>
        <end position="737"/>
    </location>
</feature>
<evidence type="ECO:0000256" key="1">
    <source>
        <dbReference type="SAM" id="MobiDB-lite"/>
    </source>
</evidence>
<organism evidence="2 3">
    <name type="scientific">Pseudovirgaria hyperparasitica</name>
    <dbReference type="NCBI Taxonomy" id="470096"/>
    <lineage>
        <taxon>Eukaryota</taxon>
        <taxon>Fungi</taxon>
        <taxon>Dikarya</taxon>
        <taxon>Ascomycota</taxon>
        <taxon>Pezizomycotina</taxon>
        <taxon>Dothideomycetes</taxon>
        <taxon>Dothideomycetes incertae sedis</taxon>
        <taxon>Acrospermales</taxon>
        <taxon>Acrospermaceae</taxon>
        <taxon>Pseudovirgaria</taxon>
    </lineage>
</organism>
<dbReference type="Proteomes" id="UP000799437">
    <property type="component" value="Unassembled WGS sequence"/>
</dbReference>
<dbReference type="GeneID" id="54491025"/>
<dbReference type="EMBL" id="ML996576">
    <property type="protein sequence ID" value="KAF2755815.1"/>
    <property type="molecule type" value="Genomic_DNA"/>
</dbReference>
<name>A0A6A6VZY3_9PEZI</name>
<feature type="region of interest" description="Disordered" evidence="1">
    <location>
        <begin position="728"/>
        <end position="748"/>
    </location>
</feature>
<dbReference type="GO" id="GO:0016579">
    <property type="term" value="P:protein deubiquitination"/>
    <property type="evidence" value="ECO:0007669"/>
    <property type="project" value="TreeGrafter"/>
</dbReference>
<reference evidence="2" key="1">
    <citation type="journal article" date="2020" name="Stud. Mycol.">
        <title>101 Dothideomycetes genomes: a test case for predicting lifestyles and emergence of pathogens.</title>
        <authorList>
            <person name="Haridas S."/>
            <person name="Albert R."/>
            <person name="Binder M."/>
            <person name="Bloem J."/>
            <person name="Labutti K."/>
            <person name="Salamov A."/>
            <person name="Andreopoulos B."/>
            <person name="Baker S."/>
            <person name="Barry K."/>
            <person name="Bills G."/>
            <person name="Bluhm B."/>
            <person name="Cannon C."/>
            <person name="Castanera R."/>
            <person name="Culley D."/>
            <person name="Daum C."/>
            <person name="Ezra D."/>
            <person name="Gonzalez J."/>
            <person name="Henrissat B."/>
            <person name="Kuo A."/>
            <person name="Liang C."/>
            <person name="Lipzen A."/>
            <person name="Lutzoni F."/>
            <person name="Magnuson J."/>
            <person name="Mondo S."/>
            <person name="Nolan M."/>
            <person name="Ohm R."/>
            <person name="Pangilinan J."/>
            <person name="Park H.-J."/>
            <person name="Ramirez L."/>
            <person name="Alfaro M."/>
            <person name="Sun H."/>
            <person name="Tritt A."/>
            <person name="Yoshinaga Y."/>
            <person name="Zwiers L.-H."/>
            <person name="Turgeon B."/>
            <person name="Goodwin S."/>
            <person name="Spatafora J."/>
            <person name="Crous P."/>
            <person name="Grigoriev I."/>
        </authorList>
    </citation>
    <scope>NUCLEOTIDE SEQUENCE</scope>
    <source>
        <strain evidence="2">CBS 121739</strain>
    </source>
</reference>
<dbReference type="Gene3D" id="1.10.8.10">
    <property type="entry name" value="DNA helicase RuvA subunit, C-terminal domain"/>
    <property type="match status" value="1"/>
</dbReference>
<protein>
    <recommendedName>
        <fullName evidence="4">UBA domain-containing protein</fullName>
    </recommendedName>
</protein>
<dbReference type="AlphaFoldDB" id="A0A6A6VZY3"/>
<proteinExistence type="predicted"/>